<comment type="caution">
    <text evidence="2">The sequence shown here is derived from an EMBL/GenBank/DDBJ whole genome shotgun (WGS) entry which is preliminary data.</text>
</comment>
<organism evidence="2 3">
    <name type="scientific">Knoellia remsis</name>
    <dbReference type="NCBI Taxonomy" id="407159"/>
    <lineage>
        <taxon>Bacteria</taxon>
        <taxon>Bacillati</taxon>
        <taxon>Actinomycetota</taxon>
        <taxon>Actinomycetes</taxon>
        <taxon>Micrococcales</taxon>
        <taxon>Intrasporangiaceae</taxon>
        <taxon>Knoellia</taxon>
    </lineage>
</organism>
<evidence type="ECO:0000259" key="1">
    <source>
        <dbReference type="PROSITE" id="PS50801"/>
    </source>
</evidence>
<dbReference type="Proteomes" id="UP000237822">
    <property type="component" value="Unassembled WGS sequence"/>
</dbReference>
<keyword evidence="3" id="KW-1185">Reference proteome</keyword>
<name>A0A2T0UXI8_9MICO</name>
<accession>A0A2T0UXI8</accession>
<evidence type="ECO:0000313" key="3">
    <source>
        <dbReference type="Proteomes" id="UP000237822"/>
    </source>
</evidence>
<dbReference type="CDD" id="cd07041">
    <property type="entry name" value="STAS_RsbR_RsbS_like"/>
    <property type="match status" value="1"/>
</dbReference>
<dbReference type="InterPro" id="IPR051932">
    <property type="entry name" value="Bact_StressResp_Reg"/>
</dbReference>
<feature type="domain" description="STAS" evidence="1">
    <location>
        <begin position="170"/>
        <end position="281"/>
    </location>
</feature>
<dbReference type="InterPro" id="IPR002645">
    <property type="entry name" value="STAS_dom"/>
</dbReference>
<dbReference type="Gene3D" id="3.30.750.24">
    <property type="entry name" value="STAS domain"/>
    <property type="match status" value="1"/>
</dbReference>
<dbReference type="InterPro" id="IPR036513">
    <property type="entry name" value="STAS_dom_sf"/>
</dbReference>
<dbReference type="OrthoDB" id="9800154at2"/>
<evidence type="ECO:0000313" key="2">
    <source>
        <dbReference type="EMBL" id="PRY62645.1"/>
    </source>
</evidence>
<proteinExistence type="predicted"/>
<gene>
    <name evidence="2" type="ORF">BCF74_10481</name>
</gene>
<reference evidence="2 3" key="1">
    <citation type="submission" date="2018-03" db="EMBL/GenBank/DDBJ databases">
        <title>Genomic Encyclopedia of Archaeal and Bacterial Type Strains, Phase II (KMG-II): from individual species to whole genera.</title>
        <authorList>
            <person name="Goeker M."/>
        </authorList>
    </citation>
    <scope>NUCLEOTIDE SEQUENCE [LARGE SCALE GENOMIC DNA]</scope>
    <source>
        <strain evidence="2 3">ATCC BAA-1496</strain>
    </source>
</reference>
<dbReference type="AlphaFoldDB" id="A0A2T0UXI8"/>
<dbReference type="RefSeq" id="WP_106296642.1">
    <property type="nucleotide sequence ID" value="NZ_PVTI01000004.1"/>
</dbReference>
<dbReference type="PANTHER" id="PTHR33745">
    <property type="entry name" value="RSBT ANTAGONIST PROTEIN RSBS-RELATED"/>
    <property type="match status" value="1"/>
</dbReference>
<dbReference type="SUPFAM" id="SSF52091">
    <property type="entry name" value="SpoIIaa-like"/>
    <property type="match status" value="1"/>
</dbReference>
<dbReference type="EMBL" id="PVTI01000004">
    <property type="protein sequence ID" value="PRY62645.1"/>
    <property type="molecule type" value="Genomic_DNA"/>
</dbReference>
<protein>
    <submittedName>
        <fullName evidence="2">RsbT co-antagonist protein RsbR</fullName>
    </submittedName>
</protein>
<dbReference type="PROSITE" id="PS50801">
    <property type="entry name" value="STAS"/>
    <property type="match status" value="1"/>
</dbReference>
<sequence length="297" mass="33052">MNDTFTEPGSWDHAPAEDLEQLLPQLVAHLRERRAVLQEQWSARIQEAHLLEAMTPQEIAAETESVYDNYVEVLETGSVEALQDYARDLSERIIPRGVETHEVVGIVLLLRDVLARSLFEKYQQDFDLLNRVLDAYEPAANRIANTVAVSFVDERERVIRQQQDALRELSTPVLPVRERLLVLPIIGVLDGERARQLTEQLLDGIRRHRAKVVVIDITGAPEVDATVANHLVQTVDASRLMGASVIITGLSPTIAQTLVTLGVDLSKMNTIGDLQGGLEEAERLLGYVVTREEASAS</sequence>
<dbReference type="Pfam" id="PF01740">
    <property type="entry name" value="STAS"/>
    <property type="match status" value="1"/>
</dbReference>